<feature type="compositionally biased region" description="Polar residues" evidence="7">
    <location>
        <begin position="165"/>
        <end position="190"/>
    </location>
</feature>
<organism evidence="10 11">
    <name type="scientific">Saitoella complicata (strain BCRC 22490 / CBS 7301 / JCM 7358 / NBRC 10748 / NRRL Y-17804)</name>
    <dbReference type="NCBI Taxonomy" id="698492"/>
    <lineage>
        <taxon>Eukaryota</taxon>
        <taxon>Fungi</taxon>
        <taxon>Dikarya</taxon>
        <taxon>Ascomycota</taxon>
        <taxon>Taphrinomycotina</taxon>
        <taxon>Taphrinomycotina incertae sedis</taxon>
        <taxon>Saitoella</taxon>
    </lineage>
</organism>
<dbReference type="GO" id="GO:0005658">
    <property type="term" value="C:alpha DNA polymerase:primase complex"/>
    <property type="evidence" value="ECO:0007669"/>
    <property type="project" value="TreeGrafter"/>
</dbReference>
<evidence type="ECO:0000256" key="6">
    <source>
        <dbReference type="PIRNR" id="PIRNR018300"/>
    </source>
</evidence>
<dbReference type="Proteomes" id="UP000033140">
    <property type="component" value="Unassembled WGS sequence"/>
</dbReference>
<evidence type="ECO:0000256" key="7">
    <source>
        <dbReference type="SAM" id="MobiDB-lite"/>
    </source>
</evidence>
<dbReference type="Pfam" id="PF22062">
    <property type="entry name" value="OB_DPOA2"/>
    <property type="match status" value="1"/>
</dbReference>
<evidence type="ECO:0000259" key="9">
    <source>
        <dbReference type="Pfam" id="PF22062"/>
    </source>
</evidence>
<dbReference type="GO" id="GO:0006270">
    <property type="term" value="P:DNA replication initiation"/>
    <property type="evidence" value="ECO:0007669"/>
    <property type="project" value="TreeGrafter"/>
</dbReference>
<comment type="function">
    <text evidence="6">Accessory subunit of the DNA polymerase alpha complex (also known as the alpha DNA polymerase-primase complex) which plays an essential role in the initiation of DNA synthesis.</text>
</comment>
<dbReference type="InterPro" id="IPR054300">
    <property type="entry name" value="OB_DPOA2"/>
</dbReference>
<accession>A0A0E9NKT8</accession>
<comment type="caution">
    <text evidence="10">The sequence shown here is derived from an EMBL/GenBank/DDBJ whole genome shotgun (WGS) entry which is preliminary data.</text>
</comment>
<reference evidence="10 11" key="3">
    <citation type="journal article" date="2015" name="Genome Announc.">
        <title>Draft Genome Sequence of the Archiascomycetous Yeast Saitoella complicata.</title>
        <authorList>
            <person name="Yamauchi K."/>
            <person name="Kondo S."/>
            <person name="Hamamoto M."/>
            <person name="Takahashi Y."/>
            <person name="Ogura Y."/>
            <person name="Hayashi T."/>
            <person name="Nishida H."/>
        </authorList>
    </citation>
    <scope>NUCLEOTIDE SEQUENCE [LARGE SCALE GENOMIC DNA]</scope>
    <source>
        <strain evidence="10 11">NRRL Y-17804</strain>
    </source>
</reference>
<evidence type="ECO:0000256" key="3">
    <source>
        <dbReference type="ARBA" id="ARBA00018596"/>
    </source>
</evidence>
<protein>
    <recommendedName>
        <fullName evidence="3 6">DNA polymerase alpha subunit B</fullName>
    </recommendedName>
</protein>
<evidence type="ECO:0000313" key="10">
    <source>
        <dbReference type="EMBL" id="GAO50025.1"/>
    </source>
</evidence>
<reference evidence="10 11" key="1">
    <citation type="journal article" date="2011" name="J. Gen. Appl. Microbiol.">
        <title>Draft genome sequencing of the enigmatic yeast Saitoella complicata.</title>
        <authorList>
            <person name="Nishida H."/>
            <person name="Hamamoto M."/>
            <person name="Sugiyama J."/>
        </authorList>
    </citation>
    <scope>NUCLEOTIDE SEQUENCE [LARGE SCALE GENOMIC DNA]</scope>
    <source>
        <strain evidence="10 11">NRRL Y-17804</strain>
    </source>
</reference>
<evidence type="ECO:0000256" key="2">
    <source>
        <dbReference type="ARBA" id="ARBA00007299"/>
    </source>
</evidence>
<dbReference type="EMBL" id="BACD03000028">
    <property type="protein sequence ID" value="GAO50025.1"/>
    <property type="molecule type" value="Genomic_DNA"/>
</dbReference>
<gene>
    <name evidence="10" type="ORF">G7K_4160-t1</name>
</gene>
<dbReference type="Pfam" id="PF04042">
    <property type="entry name" value="DNA_pol_E_B"/>
    <property type="match status" value="1"/>
</dbReference>
<keyword evidence="4 6" id="KW-0235">DNA replication</keyword>
<dbReference type="STRING" id="698492.A0A0E9NKT8"/>
<dbReference type="PANTHER" id="PTHR23061:SF12">
    <property type="entry name" value="DNA POLYMERASE ALPHA SUBUNIT B"/>
    <property type="match status" value="1"/>
</dbReference>
<dbReference type="OMA" id="PFLDIEH"/>
<dbReference type="InterPro" id="IPR016722">
    <property type="entry name" value="DNA_pol_alpha_bsu"/>
</dbReference>
<keyword evidence="11" id="KW-1185">Reference proteome</keyword>
<dbReference type="GO" id="GO:0003677">
    <property type="term" value="F:DNA binding"/>
    <property type="evidence" value="ECO:0007669"/>
    <property type="project" value="InterPro"/>
</dbReference>
<evidence type="ECO:0000256" key="5">
    <source>
        <dbReference type="ARBA" id="ARBA00023242"/>
    </source>
</evidence>
<evidence type="ECO:0000259" key="8">
    <source>
        <dbReference type="Pfam" id="PF04042"/>
    </source>
</evidence>
<dbReference type="AlphaFoldDB" id="A0A0E9NKT8"/>
<comment type="similarity">
    <text evidence="2 6">Belongs to the DNA polymerase alpha subunit B family.</text>
</comment>
<feature type="domain" description="DNA polymerase alpha subunit B OB" evidence="9">
    <location>
        <begin position="244"/>
        <end position="348"/>
    </location>
</feature>
<dbReference type="InterPro" id="IPR007185">
    <property type="entry name" value="DNA_pol_a/d/e_bsu"/>
</dbReference>
<evidence type="ECO:0000256" key="4">
    <source>
        <dbReference type="ARBA" id="ARBA00022705"/>
    </source>
</evidence>
<feature type="compositionally biased region" description="Basic and acidic residues" evidence="7">
    <location>
        <begin position="85"/>
        <end position="94"/>
    </location>
</feature>
<keyword evidence="5 6" id="KW-0539">Nucleus</keyword>
<reference evidence="10 11" key="2">
    <citation type="journal article" date="2014" name="J. Gen. Appl. Microbiol.">
        <title>The early diverging ascomycetous budding yeast Saitoella complicata has three histone deacetylases belonging to the Clr6, Hos2, and Rpd3 lineages.</title>
        <authorList>
            <person name="Nishida H."/>
            <person name="Matsumoto T."/>
            <person name="Kondo S."/>
            <person name="Hamamoto M."/>
            <person name="Yoshikawa H."/>
        </authorList>
    </citation>
    <scope>NUCLEOTIDE SEQUENCE [LARGE SCALE GENOMIC DNA]</scope>
    <source>
        <strain evidence="10 11">NRRL Y-17804</strain>
    </source>
</reference>
<evidence type="ECO:0000313" key="11">
    <source>
        <dbReference type="Proteomes" id="UP000033140"/>
    </source>
</evidence>
<evidence type="ECO:0000256" key="1">
    <source>
        <dbReference type="ARBA" id="ARBA00004123"/>
    </source>
</evidence>
<dbReference type="PANTHER" id="PTHR23061">
    <property type="entry name" value="DNA POLYMERASE 2 ALPHA 70 KDA SUBUNIT"/>
    <property type="match status" value="1"/>
</dbReference>
<sequence length="641" mass="69653">MTTDDPAITEALEQHFGPTLPSTPDILAELHSILRLYSLDPQELFYKWESWCIQQNSAESEVVLTLENVRNFKKDVQAQLEREVRQQSRVKKEGGVGATPGSGVKIGRGTGLDELIGMGGGIMPGTPSPSLKRKLNTNSSAVKPSLLGGDTPTPKKRPADFVDSSPLSQSATPRASASHLNSNPIGTGTPFTARRNPGLTTETLNPHLPLLTHAPLSTPLPLTASFEPKKYQFRTCHMKPTTASDVLDDRVDAYAEALGLGEEEVGNPSVVRMGECVAVGRVVGDSNQGGRLNTASLLLETSRRYGAGARVPLRLAEELKSFAFFPGQIVAVRGTNAGGGYFAVKEILLLPPLPLAASSVDEFAEEGYRIAIASGPWTMDNSLLFEPLKEFCGRFERGEERAEVVVLMGPFIDTEHPLIKNGDFSTVEAQVETLDELFRECVAKEILRIPSGTTVLLMPHVRDACNRHACFPQEAFELKSLGLSGQKHIKSLPSPAVFKVGDVVLGCTTNDILFHLSKEELVRNPTHQNMLARLPSHLISQRNFYPLFPSPSGNLDVPYLGLTEFVEAVPDLLVTPSELKGFAKVVDGVVCLNPGVMAKRFAAGGWARVTVGRREVREGEGEGGVVENRAWERCRVDLVRI</sequence>
<comment type="subcellular location">
    <subcellularLocation>
        <location evidence="1 6">Nucleus</location>
    </subcellularLocation>
</comment>
<dbReference type="PIRSF" id="PIRSF018300">
    <property type="entry name" value="DNA_pol_alph_2"/>
    <property type="match status" value="1"/>
</dbReference>
<feature type="domain" description="DNA polymerase alpha/delta/epsilon subunit B" evidence="8">
    <location>
        <begin position="370"/>
        <end position="584"/>
    </location>
</feature>
<proteinExistence type="inferred from homology"/>
<dbReference type="Gene3D" id="3.60.21.60">
    <property type="match status" value="2"/>
</dbReference>
<name>A0A0E9NKT8_SAICN</name>
<feature type="compositionally biased region" description="Gly residues" evidence="7">
    <location>
        <begin position="95"/>
        <end position="110"/>
    </location>
</feature>
<feature type="region of interest" description="Disordered" evidence="7">
    <location>
        <begin position="85"/>
        <end position="204"/>
    </location>
</feature>